<keyword evidence="10" id="KW-1185">Reference proteome</keyword>
<evidence type="ECO:0000313" key="3">
    <source>
        <dbReference type="EMBL" id="MBT8724947.1"/>
    </source>
</evidence>
<evidence type="ECO:0000313" key="1">
    <source>
        <dbReference type="EMBL" id="KAB4180942.1"/>
    </source>
</evidence>
<dbReference type="InterPro" id="IPR036397">
    <property type="entry name" value="RNaseH_sf"/>
</dbReference>
<proteinExistence type="predicted"/>
<reference evidence="8 9" key="2">
    <citation type="journal article" date="2019" name="Nat. Med.">
        <title>A library of human gut bacterial isolates paired with longitudinal multiomics data enables mechanistic microbiome research.</title>
        <authorList>
            <person name="Poyet M."/>
            <person name="Groussin M."/>
            <person name="Gibbons S.M."/>
            <person name="Avila-Pacheco J."/>
            <person name="Jiang X."/>
            <person name="Kearney S.M."/>
            <person name="Perrotta A.R."/>
            <person name="Berdy B."/>
            <person name="Zhao S."/>
            <person name="Lieberman T.D."/>
            <person name="Swanson P.K."/>
            <person name="Smith M."/>
            <person name="Roesemann S."/>
            <person name="Alexander J.E."/>
            <person name="Rich S.A."/>
            <person name="Livny J."/>
            <person name="Vlamakis H."/>
            <person name="Clish C."/>
            <person name="Bullock K."/>
            <person name="Deik A."/>
            <person name="Scott J."/>
            <person name="Pierce K.A."/>
            <person name="Xavier R.J."/>
            <person name="Alm E.J."/>
        </authorList>
    </citation>
    <scope>NUCLEOTIDE SEQUENCE [LARGE SCALE GENOMIC DNA]</scope>
    <source>
        <strain evidence="2 8">BIOML-A11</strain>
        <strain evidence="1 9">BIOML-A19</strain>
    </source>
</reference>
<gene>
    <name evidence="5" type="ORF">DWY92_05770</name>
    <name evidence="4" type="ORF">DXB37_07870</name>
    <name evidence="2" type="ORF">GAP55_03965</name>
    <name evidence="1" type="ORF">GAQ44_17890</name>
    <name evidence="3" type="ORF">JQN06_02010</name>
</gene>
<evidence type="ECO:0000313" key="4">
    <source>
        <dbReference type="EMBL" id="RGN95076.1"/>
    </source>
</evidence>
<evidence type="ECO:0000313" key="5">
    <source>
        <dbReference type="EMBL" id="RGQ53184.1"/>
    </source>
</evidence>
<reference evidence="3 10" key="3">
    <citation type="submission" date="2020-12" db="EMBL/GenBank/DDBJ databases">
        <title>Microorganisms.</title>
        <authorList>
            <person name="Matos J."/>
            <person name="Faleiro L."/>
            <person name="Duarte I."/>
        </authorList>
    </citation>
    <scope>NUCLEOTIDE SEQUENCE [LARGE SCALE GENOMIC DNA]</scope>
    <source>
        <strain evidence="3 10">PtFD3Pch2</strain>
    </source>
</reference>
<comment type="caution">
    <text evidence="4">The sequence shown here is derived from an EMBL/GenBank/DDBJ whole genome shotgun (WGS) entry which is preliminary data.</text>
</comment>
<evidence type="ECO:0000313" key="9">
    <source>
        <dbReference type="Proteomes" id="UP000487221"/>
    </source>
</evidence>
<protein>
    <submittedName>
        <fullName evidence="4">Ribonuclease H</fullName>
    </submittedName>
</protein>
<dbReference type="Proteomes" id="UP000260759">
    <property type="component" value="Unassembled WGS sequence"/>
</dbReference>
<evidence type="ECO:0000313" key="7">
    <source>
        <dbReference type="Proteomes" id="UP000283680"/>
    </source>
</evidence>
<dbReference type="GO" id="GO:0003676">
    <property type="term" value="F:nucleic acid binding"/>
    <property type="evidence" value="ECO:0007669"/>
    <property type="project" value="InterPro"/>
</dbReference>
<dbReference type="Proteomes" id="UP001196342">
    <property type="component" value="Unassembled WGS sequence"/>
</dbReference>
<dbReference type="EMBL" id="QSVA01000005">
    <property type="protein sequence ID" value="RGN95076.1"/>
    <property type="molecule type" value="Genomic_DNA"/>
</dbReference>
<dbReference type="EMBL" id="JAFBJK010000002">
    <property type="protein sequence ID" value="MBT8724947.1"/>
    <property type="molecule type" value="Genomic_DNA"/>
</dbReference>
<organism evidence="4 6">
    <name type="scientific">Bacteroides uniformis</name>
    <dbReference type="NCBI Taxonomy" id="820"/>
    <lineage>
        <taxon>Bacteria</taxon>
        <taxon>Pseudomonadati</taxon>
        <taxon>Bacteroidota</taxon>
        <taxon>Bacteroidia</taxon>
        <taxon>Bacteroidales</taxon>
        <taxon>Bacteroidaceae</taxon>
        <taxon>Bacteroides</taxon>
    </lineage>
</organism>
<evidence type="ECO:0000313" key="8">
    <source>
        <dbReference type="Proteomes" id="UP000466952"/>
    </source>
</evidence>
<dbReference type="Proteomes" id="UP000283680">
    <property type="component" value="Unassembled WGS sequence"/>
</dbReference>
<dbReference type="AlphaFoldDB" id="A0A139KA02"/>
<dbReference type="EMBL" id="QRTH01000002">
    <property type="protein sequence ID" value="RGQ53184.1"/>
    <property type="molecule type" value="Genomic_DNA"/>
</dbReference>
<dbReference type="EMBL" id="WCTR01000002">
    <property type="protein sequence ID" value="KAB4215535.1"/>
    <property type="molecule type" value="Genomic_DNA"/>
</dbReference>
<evidence type="ECO:0000313" key="10">
    <source>
        <dbReference type="Proteomes" id="UP001196342"/>
    </source>
</evidence>
<dbReference type="EMBL" id="WCTY01000037">
    <property type="protein sequence ID" value="KAB4180942.1"/>
    <property type="molecule type" value="Genomic_DNA"/>
</dbReference>
<dbReference type="SUPFAM" id="SSF53098">
    <property type="entry name" value="Ribonuclease H-like"/>
    <property type="match status" value="1"/>
</dbReference>
<evidence type="ECO:0000313" key="2">
    <source>
        <dbReference type="EMBL" id="KAB4215535.1"/>
    </source>
</evidence>
<dbReference type="InterPro" id="IPR012337">
    <property type="entry name" value="RNaseH-like_sf"/>
</dbReference>
<dbReference type="Proteomes" id="UP000487221">
    <property type="component" value="Unassembled WGS sequence"/>
</dbReference>
<name>A0A139KA02_BACUN</name>
<evidence type="ECO:0000313" key="6">
    <source>
        <dbReference type="Proteomes" id="UP000260759"/>
    </source>
</evidence>
<reference evidence="6 7" key="1">
    <citation type="submission" date="2018-08" db="EMBL/GenBank/DDBJ databases">
        <title>A genome reference for cultivated species of the human gut microbiota.</title>
        <authorList>
            <person name="Zou Y."/>
            <person name="Xue W."/>
            <person name="Luo G."/>
        </authorList>
    </citation>
    <scope>NUCLEOTIDE SEQUENCE [LARGE SCALE GENOMIC DNA]</scope>
    <source>
        <strain evidence="5 7">AF28-11</strain>
        <strain evidence="4 6">OM03-4</strain>
    </source>
</reference>
<dbReference type="RefSeq" id="WP_004293685.1">
    <property type="nucleotide sequence ID" value="NZ_CACRTC010000035.1"/>
</dbReference>
<accession>A0A139KA02</accession>
<dbReference type="Proteomes" id="UP000466952">
    <property type="component" value="Unassembled WGS sequence"/>
</dbReference>
<sequence length="132" mass="15021">MKEKPVVGIATDGAHSAKERLTRFRAVDLSSGKELFSKAIGNWTNNIGEFLGIVEAVRYVMEHPESPRTIYSDSITAITWYRNKQTASSRRCPALQKAEIFLKVMEARIKDIEVLHWDNRLWGEIPADFGNK</sequence>
<dbReference type="Gene3D" id="3.30.420.10">
    <property type="entry name" value="Ribonuclease H-like superfamily/Ribonuclease H"/>
    <property type="match status" value="1"/>
</dbReference>